<dbReference type="Pfam" id="PF00107">
    <property type="entry name" value="ADH_zinc_N"/>
    <property type="match status" value="1"/>
</dbReference>
<reference evidence="4 5" key="1">
    <citation type="submission" date="2017-10" db="EMBL/GenBank/DDBJ databases">
        <title>A novel species of cold-tolerant Malassezia isolated from bats.</title>
        <authorList>
            <person name="Lorch J.M."/>
            <person name="Palmer J.M."/>
            <person name="Vanderwolf K.J."/>
            <person name="Schmidt K.Z."/>
            <person name="Verant M.L."/>
            <person name="Weller T.J."/>
            <person name="Blehert D.S."/>
        </authorList>
    </citation>
    <scope>NUCLEOTIDE SEQUENCE [LARGE SCALE GENOMIC DNA]</scope>
    <source>
        <strain evidence="4 5">NWHC:44797-103</strain>
    </source>
</reference>
<dbReference type="InterPro" id="IPR013149">
    <property type="entry name" value="ADH-like_C"/>
</dbReference>
<accession>A0A2N1J9H8</accession>
<evidence type="ECO:0000256" key="2">
    <source>
        <dbReference type="ARBA" id="ARBA00023002"/>
    </source>
</evidence>
<dbReference type="Gene3D" id="3.90.180.10">
    <property type="entry name" value="Medium-chain alcohol dehydrogenases, catalytic domain"/>
    <property type="match status" value="1"/>
</dbReference>
<dbReference type="AlphaFoldDB" id="A0A2N1J9H8"/>
<dbReference type="GO" id="GO:0016651">
    <property type="term" value="F:oxidoreductase activity, acting on NAD(P)H"/>
    <property type="evidence" value="ECO:0007669"/>
    <property type="project" value="TreeGrafter"/>
</dbReference>
<dbReference type="PANTHER" id="PTHR48106:SF18">
    <property type="entry name" value="QUINONE OXIDOREDUCTASE PIG3"/>
    <property type="match status" value="1"/>
</dbReference>
<protein>
    <recommendedName>
        <fullName evidence="3">Enoyl reductase (ER) domain-containing protein</fullName>
    </recommendedName>
</protein>
<feature type="domain" description="Enoyl reductase (ER)" evidence="3">
    <location>
        <begin position="18"/>
        <end position="344"/>
    </location>
</feature>
<sequence>MASVPKAMRAVLIKGDKGPSSALYIGDAPTPKIDLTSNNVIVKTKAFALNRMDLLQREGKYPVPPGASKILGVEFSGTVAEVGSGAAHFKVGDPVFGLTMGGAYAEYVSIPAPMLLHKPSALSWVQAAAIPEAFLTAYQALHVIGELKRGEDVLVHAGASSVGLAAIQLAKNAGANRIYVTAGTAGKMDTCKSLGATDAFNYKEENWKDALMRATDNKGVDIIMDFVGAPYFANNIASLKLDGRLIIQGLMGGYNVQDCNIVPILLKRLRIEGSTLRSRGLEYQSMLVQDFFHGGGLDAIVHGSSTGHTELEDRVRVYKVVDWKDIKDAQDEMAENKNTGKIVATIS</sequence>
<dbReference type="Proteomes" id="UP000232875">
    <property type="component" value="Unassembled WGS sequence"/>
</dbReference>
<dbReference type="InterPro" id="IPR011032">
    <property type="entry name" value="GroES-like_sf"/>
</dbReference>
<dbReference type="InterPro" id="IPR020843">
    <property type="entry name" value="ER"/>
</dbReference>
<dbReference type="SMART" id="SM00829">
    <property type="entry name" value="PKS_ER"/>
    <property type="match status" value="1"/>
</dbReference>
<dbReference type="PANTHER" id="PTHR48106">
    <property type="entry name" value="QUINONE OXIDOREDUCTASE PIG3-RELATED"/>
    <property type="match status" value="1"/>
</dbReference>
<dbReference type="Gene3D" id="3.40.50.720">
    <property type="entry name" value="NAD(P)-binding Rossmann-like Domain"/>
    <property type="match status" value="1"/>
</dbReference>
<gene>
    <name evidence="4" type="ORF">MVES_002858</name>
</gene>
<dbReference type="InterPro" id="IPR013154">
    <property type="entry name" value="ADH-like_N"/>
</dbReference>
<dbReference type="OrthoDB" id="203908at2759"/>
<dbReference type="InterPro" id="IPR014189">
    <property type="entry name" value="Quinone_OxRdtase_PIG3"/>
</dbReference>
<keyword evidence="1" id="KW-0521">NADP</keyword>
<evidence type="ECO:0000256" key="1">
    <source>
        <dbReference type="ARBA" id="ARBA00022857"/>
    </source>
</evidence>
<dbReference type="Pfam" id="PF08240">
    <property type="entry name" value="ADH_N"/>
    <property type="match status" value="1"/>
</dbReference>
<dbReference type="SUPFAM" id="SSF50129">
    <property type="entry name" value="GroES-like"/>
    <property type="match status" value="1"/>
</dbReference>
<evidence type="ECO:0000313" key="4">
    <source>
        <dbReference type="EMBL" id="PKI83210.1"/>
    </source>
</evidence>
<dbReference type="SUPFAM" id="SSF51735">
    <property type="entry name" value="NAD(P)-binding Rossmann-fold domains"/>
    <property type="match status" value="1"/>
</dbReference>
<keyword evidence="5" id="KW-1185">Reference proteome</keyword>
<evidence type="ECO:0000313" key="5">
    <source>
        <dbReference type="Proteomes" id="UP000232875"/>
    </source>
</evidence>
<dbReference type="GO" id="GO:0070402">
    <property type="term" value="F:NADPH binding"/>
    <property type="evidence" value="ECO:0007669"/>
    <property type="project" value="TreeGrafter"/>
</dbReference>
<dbReference type="InterPro" id="IPR036291">
    <property type="entry name" value="NAD(P)-bd_dom_sf"/>
</dbReference>
<dbReference type="EMBL" id="KZ454992">
    <property type="protein sequence ID" value="PKI83210.1"/>
    <property type="molecule type" value="Genomic_DNA"/>
</dbReference>
<keyword evidence="2" id="KW-0560">Oxidoreductase</keyword>
<dbReference type="CDD" id="cd05276">
    <property type="entry name" value="p53_inducible_oxidoreductase"/>
    <property type="match status" value="1"/>
</dbReference>
<dbReference type="NCBIfam" id="TIGR02824">
    <property type="entry name" value="quinone_pig3"/>
    <property type="match status" value="1"/>
</dbReference>
<evidence type="ECO:0000259" key="3">
    <source>
        <dbReference type="SMART" id="SM00829"/>
    </source>
</evidence>
<name>A0A2N1J9H8_9BASI</name>
<proteinExistence type="predicted"/>
<organism evidence="4 5">
    <name type="scientific">Malassezia vespertilionis</name>
    <dbReference type="NCBI Taxonomy" id="2020962"/>
    <lineage>
        <taxon>Eukaryota</taxon>
        <taxon>Fungi</taxon>
        <taxon>Dikarya</taxon>
        <taxon>Basidiomycota</taxon>
        <taxon>Ustilaginomycotina</taxon>
        <taxon>Malasseziomycetes</taxon>
        <taxon>Malasseziales</taxon>
        <taxon>Malasseziaceae</taxon>
        <taxon>Malassezia</taxon>
    </lineage>
</organism>
<dbReference type="STRING" id="2020962.A0A2N1J9H8"/>